<dbReference type="Proteomes" id="UP000188320">
    <property type="component" value="Unassembled WGS sequence"/>
</dbReference>
<accession>A0A1R1PZ81</accession>
<comment type="caution">
    <text evidence="2">The sequence shown here is derived from an EMBL/GenBank/DDBJ whole genome shotgun (WGS) entry which is preliminary data.</text>
</comment>
<keyword evidence="3" id="KW-1185">Reference proteome</keyword>
<reference evidence="3" key="1">
    <citation type="submission" date="2017-01" db="EMBL/GenBank/DDBJ databases">
        <authorList>
            <person name="Wang Y."/>
            <person name="White M."/>
            <person name="Kvist S."/>
            <person name="Moncalvo J.-M."/>
        </authorList>
    </citation>
    <scope>NUCLEOTIDE SEQUENCE [LARGE SCALE GENOMIC DNA]</scope>
    <source>
        <strain evidence="3">COL-18-3</strain>
    </source>
</reference>
<evidence type="ECO:0000313" key="3">
    <source>
        <dbReference type="Proteomes" id="UP000188320"/>
    </source>
</evidence>
<evidence type="ECO:0000313" key="2">
    <source>
        <dbReference type="EMBL" id="OMH86260.1"/>
    </source>
</evidence>
<gene>
    <name evidence="2" type="ORF">AX774_g151</name>
</gene>
<sequence length="240" mass="26617">MRGGEDVEGDGKQLKKEAGSTANDGQESKSNMCIDMQTQIQGLSVYGKGMVDRKSRIGYITKGKYTLIDRNLVTDTVEQYQVLGGLLPRQLERLEEISEHGNLFKEVGYQRGNMERVYEAKGRKRWGEKDKGVRGGAQWVARVVYGIDDVGPTLQDGHGSGIWTQLSTVDKGIFKSGSKPRTFGAAVFSSVIYSAYTFSGTGSRPWVFVYSSKNVEKVFCKANTKENEGARNNIVQHRVV</sequence>
<feature type="compositionally biased region" description="Basic and acidic residues" evidence="1">
    <location>
        <begin position="9"/>
        <end position="18"/>
    </location>
</feature>
<feature type="region of interest" description="Disordered" evidence="1">
    <location>
        <begin position="1"/>
        <end position="32"/>
    </location>
</feature>
<name>A0A1R1PZ81_ZANCU</name>
<feature type="compositionally biased region" description="Polar residues" evidence="1">
    <location>
        <begin position="20"/>
        <end position="32"/>
    </location>
</feature>
<dbReference type="EMBL" id="LSSK01000009">
    <property type="protein sequence ID" value="OMH86260.1"/>
    <property type="molecule type" value="Genomic_DNA"/>
</dbReference>
<proteinExistence type="predicted"/>
<protein>
    <submittedName>
        <fullName evidence="2">Uncharacterized protein</fullName>
    </submittedName>
</protein>
<evidence type="ECO:0000256" key="1">
    <source>
        <dbReference type="SAM" id="MobiDB-lite"/>
    </source>
</evidence>
<dbReference type="AlphaFoldDB" id="A0A1R1PZ81"/>
<organism evidence="2 3">
    <name type="scientific">Zancudomyces culisetae</name>
    <name type="common">Gut fungus</name>
    <name type="synonym">Smittium culisetae</name>
    <dbReference type="NCBI Taxonomy" id="1213189"/>
    <lineage>
        <taxon>Eukaryota</taxon>
        <taxon>Fungi</taxon>
        <taxon>Fungi incertae sedis</taxon>
        <taxon>Zoopagomycota</taxon>
        <taxon>Kickxellomycotina</taxon>
        <taxon>Harpellomycetes</taxon>
        <taxon>Harpellales</taxon>
        <taxon>Legeriomycetaceae</taxon>
        <taxon>Zancudomyces</taxon>
    </lineage>
</organism>